<proteinExistence type="predicted"/>
<organism evidence="2 3">
    <name type="scientific">Serendipita vermifera MAFF 305830</name>
    <dbReference type="NCBI Taxonomy" id="933852"/>
    <lineage>
        <taxon>Eukaryota</taxon>
        <taxon>Fungi</taxon>
        <taxon>Dikarya</taxon>
        <taxon>Basidiomycota</taxon>
        <taxon>Agaricomycotina</taxon>
        <taxon>Agaricomycetes</taxon>
        <taxon>Sebacinales</taxon>
        <taxon>Serendipitaceae</taxon>
        <taxon>Serendipita</taxon>
    </lineage>
</organism>
<feature type="compositionally biased region" description="Low complexity" evidence="1">
    <location>
        <begin position="168"/>
        <end position="180"/>
    </location>
</feature>
<reference evidence="3" key="2">
    <citation type="submission" date="2015-01" db="EMBL/GenBank/DDBJ databases">
        <title>Evolutionary Origins and Diversification of the Mycorrhizal Mutualists.</title>
        <authorList>
            <consortium name="DOE Joint Genome Institute"/>
            <consortium name="Mycorrhizal Genomics Consortium"/>
            <person name="Kohler A."/>
            <person name="Kuo A."/>
            <person name="Nagy L.G."/>
            <person name="Floudas D."/>
            <person name="Copeland A."/>
            <person name="Barry K.W."/>
            <person name="Cichocki N."/>
            <person name="Veneault-Fourrey C."/>
            <person name="LaButti K."/>
            <person name="Lindquist E.A."/>
            <person name="Lipzen A."/>
            <person name="Lundell T."/>
            <person name="Morin E."/>
            <person name="Murat C."/>
            <person name="Riley R."/>
            <person name="Ohm R."/>
            <person name="Sun H."/>
            <person name="Tunlid A."/>
            <person name="Henrissat B."/>
            <person name="Grigoriev I.V."/>
            <person name="Hibbett D.S."/>
            <person name="Martin F."/>
        </authorList>
    </citation>
    <scope>NUCLEOTIDE SEQUENCE [LARGE SCALE GENOMIC DNA]</scope>
    <source>
        <strain evidence="3">MAFF 305830</strain>
    </source>
</reference>
<feature type="compositionally biased region" description="Low complexity" evidence="1">
    <location>
        <begin position="646"/>
        <end position="658"/>
    </location>
</feature>
<feature type="region of interest" description="Disordered" evidence="1">
    <location>
        <begin position="156"/>
        <end position="296"/>
    </location>
</feature>
<dbReference type="EMBL" id="KN824318">
    <property type="protein sequence ID" value="KIM25030.1"/>
    <property type="molecule type" value="Genomic_DNA"/>
</dbReference>
<dbReference type="AlphaFoldDB" id="A0A0C3AKE0"/>
<dbReference type="STRING" id="933852.A0A0C3AKE0"/>
<dbReference type="OrthoDB" id="3269842at2759"/>
<feature type="compositionally biased region" description="Polar residues" evidence="1">
    <location>
        <begin position="19"/>
        <end position="31"/>
    </location>
</feature>
<gene>
    <name evidence="2" type="ORF">M408DRAFT_331494</name>
</gene>
<feature type="region of interest" description="Disordered" evidence="1">
    <location>
        <begin position="407"/>
        <end position="765"/>
    </location>
</feature>
<sequence>MLHRAKQSQESLPFDRYDSPTSNTRRGTQASLYPPSPDENVQRSRKRSGSPLRHSISASPQSVDGSPLPGGDGDPWGNGYSRYNEEPTSPTLGTTFARVANSIVSSLRSPSLHPSEDEIEAQAIREREHSRHEAERILMREAEERRIMEEKILAMRGVRSESQTSLNLPPSLAPSAPGGSPRKEESGWWQSAKSKLAPAKELTAAQQIIKDTKVKDKEAKKGKGREPRTPTRKSSDPSLHLDLPHGGMYRPESTSPTQDQHTPSKEYPGSFRPGASPAFGMSPASKSGKEGEGPPVYAKFTYNGTLDVAETLLTIARRFEKLERWTVGHVRALEDRVGDVEKWLVDKEDARQASDEARQKELGENKKLVQEIKTRGDELKRIADESQRNTQQLTKTVQQTVEREVAKAVAKIPTPSTTFSSSREPEVTKRDLQQLQSEISTVRDGVAEITSKLADMSRTVPGQHRASDRRNSGSPVPVATHNTGGVGSTSSRSRLPYPSGDYASGDGITPPSSPPPILPVTNGRFSASTTSPSVPTPTPVTPGLRSAGSFTSLNAAGSFTSLNATRPLVQSTNSYSSLDIPAKRAERPSSTSPTPRNRKRYTVALGGSLASPLEQLQQDFEEANKDAEPDAPSHDDSPMGIKLIGSSAFSRDSPSPSRNGHGKEETIGGTPIDLSRVAVVSPPSGNTPLGSLNSSRLRNQNGSPGSLRIRAQSAYGAPAGWDSMSQKIGTTPPLRPRRRSGDMSGQAEFGAMSGPKSAGGLGSTNKFVDPLILRKKDKEVVVPRLPVPKGKTSFGDLLAFFDGEKKGE</sequence>
<feature type="compositionally biased region" description="Polar residues" evidence="1">
    <location>
        <begin position="683"/>
        <end position="704"/>
    </location>
</feature>
<feature type="compositionally biased region" description="Polar residues" evidence="1">
    <location>
        <begin position="548"/>
        <end position="577"/>
    </location>
</feature>
<feature type="compositionally biased region" description="Basic and acidic residues" evidence="1">
    <location>
        <begin position="210"/>
        <end position="235"/>
    </location>
</feature>
<feature type="compositionally biased region" description="Basic and acidic residues" evidence="1">
    <location>
        <begin position="622"/>
        <end position="637"/>
    </location>
</feature>
<keyword evidence="3" id="KW-1185">Reference proteome</keyword>
<evidence type="ECO:0000256" key="1">
    <source>
        <dbReference type="SAM" id="MobiDB-lite"/>
    </source>
</evidence>
<evidence type="ECO:0000313" key="2">
    <source>
        <dbReference type="EMBL" id="KIM25030.1"/>
    </source>
</evidence>
<dbReference type="Proteomes" id="UP000054097">
    <property type="component" value="Unassembled WGS sequence"/>
</dbReference>
<accession>A0A0C3AKE0</accession>
<dbReference type="HOGENOM" id="CLU_013867_0_0_1"/>
<feature type="compositionally biased region" description="Polar residues" evidence="1">
    <location>
        <begin position="252"/>
        <end position="261"/>
    </location>
</feature>
<protein>
    <submittedName>
        <fullName evidence="2">Uncharacterized protein</fullName>
    </submittedName>
</protein>
<reference evidence="2 3" key="1">
    <citation type="submission" date="2014-04" db="EMBL/GenBank/DDBJ databases">
        <authorList>
            <consortium name="DOE Joint Genome Institute"/>
            <person name="Kuo A."/>
            <person name="Zuccaro A."/>
            <person name="Kohler A."/>
            <person name="Nagy L.G."/>
            <person name="Floudas D."/>
            <person name="Copeland A."/>
            <person name="Barry K.W."/>
            <person name="Cichocki N."/>
            <person name="Veneault-Fourrey C."/>
            <person name="LaButti K."/>
            <person name="Lindquist E.A."/>
            <person name="Lipzen A."/>
            <person name="Lundell T."/>
            <person name="Morin E."/>
            <person name="Murat C."/>
            <person name="Sun H."/>
            <person name="Tunlid A."/>
            <person name="Henrissat B."/>
            <person name="Grigoriev I.V."/>
            <person name="Hibbett D.S."/>
            <person name="Martin F."/>
            <person name="Nordberg H.P."/>
            <person name="Cantor M.N."/>
            <person name="Hua S.X."/>
        </authorList>
    </citation>
    <scope>NUCLEOTIDE SEQUENCE [LARGE SCALE GENOMIC DNA]</scope>
    <source>
        <strain evidence="2 3">MAFF 305830</strain>
    </source>
</reference>
<evidence type="ECO:0000313" key="3">
    <source>
        <dbReference type="Proteomes" id="UP000054097"/>
    </source>
</evidence>
<feature type="compositionally biased region" description="Basic and acidic residues" evidence="1">
    <location>
        <begin position="423"/>
        <end position="432"/>
    </location>
</feature>
<feature type="region of interest" description="Disordered" evidence="1">
    <location>
        <begin position="1"/>
        <end position="93"/>
    </location>
</feature>
<name>A0A0C3AKE0_SERVB</name>